<dbReference type="InterPro" id="IPR036249">
    <property type="entry name" value="Thioredoxin-like_sf"/>
</dbReference>
<dbReference type="PANTHER" id="PTHR44051:SF8">
    <property type="entry name" value="GLUTATHIONE S-TRANSFERASE GSTA"/>
    <property type="match status" value="1"/>
</dbReference>
<sequence>MHLYTMSASPNGRRVAVVMNEKGIEIPTTEIDLRGGENLGVEFKAKNPVARVPVLETDTGAFIAETVAISRYLESLVPQPNLFGQSGEEQAIIEMWNRRAEISLMIPVAQAFRNLTGIFKDREKISKEWGEISAEVARNAMPMFETQLEQTEYLAGDQFSIADITLALTLTFAKAVGQDLFQTPAVITWHEKVSARASFN</sequence>
<dbReference type="Proteomes" id="UP000754644">
    <property type="component" value="Unassembled WGS sequence"/>
</dbReference>
<dbReference type="PROSITE" id="PS50405">
    <property type="entry name" value="GST_CTER"/>
    <property type="match status" value="1"/>
</dbReference>
<name>A0A972VTY5_9GAMM</name>
<dbReference type="PANTHER" id="PTHR44051">
    <property type="entry name" value="GLUTATHIONE S-TRANSFERASE-RELATED"/>
    <property type="match status" value="1"/>
</dbReference>
<gene>
    <name evidence="3" type="ORF">HQ497_02460</name>
</gene>
<evidence type="ECO:0000259" key="1">
    <source>
        <dbReference type="PROSITE" id="PS50404"/>
    </source>
</evidence>
<dbReference type="InterPro" id="IPR010987">
    <property type="entry name" value="Glutathione-S-Trfase_C-like"/>
</dbReference>
<dbReference type="Gene3D" id="3.40.30.10">
    <property type="entry name" value="Glutaredoxin"/>
    <property type="match status" value="1"/>
</dbReference>
<dbReference type="SFLD" id="SFLDS00019">
    <property type="entry name" value="Glutathione_Transferase_(cytos"/>
    <property type="match status" value="1"/>
</dbReference>
<proteinExistence type="predicted"/>
<comment type="caution">
    <text evidence="3">The sequence shown here is derived from an EMBL/GenBank/DDBJ whole genome shotgun (WGS) entry which is preliminary data.</text>
</comment>
<protein>
    <submittedName>
        <fullName evidence="3">Glutathione S-transferase family protein</fullName>
    </submittedName>
</protein>
<dbReference type="PROSITE" id="PS50404">
    <property type="entry name" value="GST_NTER"/>
    <property type="match status" value="1"/>
</dbReference>
<evidence type="ECO:0000313" key="4">
    <source>
        <dbReference type="Proteomes" id="UP000754644"/>
    </source>
</evidence>
<dbReference type="EMBL" id="JABMOJ010000084">
    <property type="protein sequence ID" value="NQV64203.1"/>
    <property type="molecule type" value="Genomic_DNA"/>
</dbReference>
<dbReference type="Pfam" id="PF13417">
    <property type="entry name" value="GST_N_3"/>
    <property type="match status" value="1"/>
</dbReference>
<organism evidence="3 4">
    <name type="scientific">SAR86 cluster bacterium</name>
    <dbReference type="NCBI Taxonomy" id="2030880"/>
    <lineage>
        <taxon>Bacteria</taxon>
        <taxon>Pseudomonadati</taxon>
        <taxon>Pseudomonadota</taxon>
        <taxon>Gammaproteobacteria</taxon>
        <taxon>SAR86 cluster</taxon>
    </lineage>
</organism>
<dbReference type="SFLD" id="SFLDG00358">
    <property type="entry name" value="Main_(cytGST)"/>
    <property type="match status" value="1"/>
</dbReference>
<evidence type="ECO:0000313" key="3">
    <source>
        <dbReference type="EMBL" id="NQV64203.1"/>
    </source>
</evidence>
<dbReference type="InterPro" id="IPR004045">
    <property type="entry name" value="Glutathione_S-Trfase_N"/>
</dbReference>
<dbReference type="SUPFAM" id="SSF52833">
    <property type="entry name" value="Thioredoxin-like"/>
    <property type="match status" value="1"/>
</dbReference>
<feature type="domain" description="GST N-terminal" evidence="1">
    <location>
        <begin position="1"/>
        <end position="81"/>
    </location>
</feature>
<dbReference type="InterPro" id="IPR004046">
    <property type="entry name" value="GST_C"/>
</dbReference>
<dbReference type="AlphaFoldDB" id="A0A972VTY5"/>
<evidence type="ECO:0000259" key="2">
    <source>
        <dbReference type="PROSITE" id="PS50405"/>
    </source>
</evidence>
<dbReference type="SUPFAM" id="SSF47616">
    <property type="entry name" value="GST C-terminal domain-like"/>
    <property type="match status" value="1"/>
</dbReference>
<reference evidence="3" key="1">
    <citation type="submission" date="2020-05" db="EMBL/GenBank/DDBJ databases">
        <title>Sulfur intermediates as new biogeochemical hubs in an aquatic model microbial ecosystem.</title>
        <authorList>
            <person name="Vigneron A."/>
        </authorList>
    </citation>
    <scope>NUCLEOTIDE SEQUENCE</scope>
    <source>
        <strain evidence="3">Bin.250</strain>
    </source>
</reference>
<dbReference type="InterPro" id="IPR034345">
    <property type="entry name" value="Gtt2-like_N"/>
</dbReference>
<feature type="domain" description="GST C-terminal" evidence="2">
    <location>
        <begin position="86"/>
        <end position="200"/>
    </location>
</feature>
<dbReference type="Pfam" id="PF00043">
    <property type="entry name" value="GST_C"/>
    <property type="match status" value="1"/>
</dbReference>
<dbReference type="Gene3D" id="1.20.1050.10">
    <property type="match status" value="1"/>
</dbReference>
<dbReference type="InterPro" id="IPR036282">
    <property type="entry name" value="Glutathione-S-Trfase_C_sf"/>
</dbReference>
<dbReference type="InterPro" id="IPR040079">
    <property type="entry name" value="Glutathione_S-Trfase"/>
</dbReference>
<dbReference type="CDD" id="cd03051">
    <property type="entry name" value="GST_N_GTT2_like"/>
    <property type="match status" value="1"/>
</dbReference>
<accession>A0A972VTY5</accession>